<dbReference type="PROSITE" id="PS50920">
    <property type="entry name" value="SOLCAR"/>
    <property type="match status" value="3"/>
</dbReference>
<evidence type="ECO:0000256" key="8">
    <source>
        <dbReference type="ARBA" id="ARBA00023128"/>
    </source>
</evidence>
<evidence type="ECO:0000256" key="11">
    <source>
        <dbReference type="RuleBase" id="RU000488"/>
    </source>
</evidence>
<feature type="repeat" description="Solcar" evidence="10">
    <location>
        <begin position="111"/>
        <end position="192"/>
    </location>
</feature>
<proteinExistence type="inferred from homology"/>
<keyword evidence="4 10" id="KW-0812">Transmembrane</keyword>
<dbReference type="Gene3D" id="1.50.40.10">
    <property type="entry name" value="Mitochondrial carrier domain"/>
    <property type="match status" value="1"/>
</dbReference>
<keyword evidence="9 10" id="KW-0472">Membrane</keyword>
<name>A0A0R3UF65_MESCO</name>
<keyword evidence="3 11" id="KW-0813">Transport</keyword>
<dbReference type="Proteomes" id="UP000267029">
    <property type="component" value="Unassembled WGS sequence"/>
</dbReference>
<dbReference type="InterPro" id="IPR023395">
    <property type="entry name" value="MCP_dom_sf"/>
</dbReference>
<dbReference type="InterPro" id="IPR052465">
    <property type="entry name" value="Mito_NAD+_Carrier"/>
</dbReference>
<dbReference type="InterPro" id="IPR018108">
    <property type="entry name" value="MCP_transmembrane"/>
</dbReference>
<dbReference type="GO" id="GO:0051724">
    <property type="term" value="F:NAD transmembrane transporter activity"/>
    <property type="evidence" value="ECO:0007669"/>
    <property type="project" value="TreeGrafter"/>
</dbReference>
<dbReference type="PANTHER" id="PTHR46131:SF5">
    <property type="entry name" value="SOLUTE CARRIER FAMILY 25 MEMBER 53"/>
    <property type="match status" value="1"/>
</dbReference>
<dbReference type="OrthoDB" id="2139348at2759"/>
<feature type="repeat" description="Solcar" evidence="10">
    <location>
        <begin position="24"/>
        <end position="104"/>
    </location>
</feature>
<evidence type="ECO:0000256" key="2">
    <source>
        <dbReference type="ARBA" id="ARBA00006375"/>
    </source>
</evidence>
<evidence type="ECO:0000256" key="9">
    <source>
        <dbReference type="ARBA" id="ARBA00023136"/>
    </source>
</evidence>
<evidence type="ECO:0008006" key="15">
    <source>
        <dbReference type="Google" id="ProtNLM"/>
    </source>
</evidence>
<dbReference type="AlphaFoldDB" id="A0A0R3UF65"/>
<evidence type="ECO:0000256" key="6">
    <source>
        <dbReference type="ARBA" id="ARBA00022792"/>
    </source>
</evidence>
<gene>
    <name evidence="13" type="ORF">MCOS_LOCUS5711</name>
</gene>
<dbReference type="EMBL" id="UXSR01005208">
    <property type="protein sequence ID" value="VDD79708.1"/>
    <property type="molecule type" value="Genomic_DNA"/>
</dbReference>
<accession>A0A0R3UF65</accession>
<evidence type="ECO:0000256" key="3">
    <source>
        <dbReference type="ARBA" id="ARBA00022448"/>
    </source>
</evidence>
<evidence type="ECO:0000313" key="13">
    <source>
        <dbReference type="EMBL" id="VDD79708.1"/>
    </source>
</evidence>
<dbReference type="SUPFAM" id="SSF103506">
    <property type="entry name" value="Mitochondrial carrier"/>
    <property type="match status" value="1"/>
</dbReference>
<comment type="similarity">
    <text evidence="2 11">Belongs to the mitochondrial carrier (TC 2.A.29) family.</text>
</comment>
<evidence type="ECO:0000313" key="14">
    <source>
        <dbReference type="Proteomes" id="UP000267029"/>
    </source>
</evidence>
<protein>
    <recommendedName>
        <fullName evidence="15">Solute carrier family 25 member 51</fullName>
    </recommendedName>
</protein>
<evidence type="ECO:0000256" key="1">
    <source>
        <dbReference type="ARBA" id="ARBA00004448"/>
    </source>
</evidence>
<evidence type="ECO:0000256" key="12">
    <source>
        <dbReference type="SAM" id="Phobius"/>
    </source>
</evidence>
<sequence>MPCPEASDGKVRILPVVFNKENSLPIPKEYVCGGVASMVNIVVVFPLHKTVFFQQLDGVKWKSAVMRLRIEGLRHVYRGVVPPLLQRAASASLMFGFQSQADTVNMPPSVKIVISATMAGCLEASLTPFERVQTLLLSSSNSTFSRNTSHALYSLFKSYGFKELYRGLTPILLRNSVGNVLYFEGKDCLYHKSHSQDLPFGKRLLTDFLIGGFLGSVIGAILFPLNVAKTQMQSSVGMEFSSLRSTLRGLLNEREHTKISRLYSGLPANFARSMLSWGVITMVYEWLLTL</sequence>
<keyword evidence="7 12" id="KW-1133">Transmembrane helix</keyword>
<comment type="subcellular location">
    <subcellularLocation>
        <location evidence="1">Mitochondrion inner membrane</location>
        <topology evidence="1">Multi-pass membrane protein</topology>
    </subcellularLocation>
</comment>
<keyword evidence="14" id="KW-1185">Reference proteome</keyword>
<reference evidence="13 14" key="1">
    <citation type="submission" date="2018-10" db="EMBL/GenBank/DDBJ databases">
        <authorList>
            <consortium name="Pathogen Informatics"/>
        </authorList>
    </citation>
    <scope>NUCLEOTIDE SEQUENCE [LARGE SCALE GENOMIC DNA]</scope>
</reference>
<evidence type="ECO:0000256" key="4">
    <source>
        <dbReference type="ARBA" id="ARBA00022692"/>
    </source>
</evidence>
<dbReference type="GO" id="GO:0005743">
    <property type="term" value="C:mitochondrial inner membrane"/>
    <property type="evidence" value="ECO:0007669"/>
    <property type="project" value="UniProtKB-SubCell"/>
</dbReference>
<keyword evidence="5" id="KW-0677">Repeat</keyword>
<feature type="transmembrane region" description="Helical" evidence="12">
    <location>
        <begin position="204"/>
        <end position="225"/>
    </location>
</feature>
<evidence type="ECO:0000256" key="5">
    <source>
        <dbReference type="ARBA" id="ARBA00022737"/>
    </source>
</evidence>
<dbReference type="Pfam" id="PF00153">
    <property type="entry name" value="Mito_carr"/>
    <property type="match status" value="3"/>
</dbReference>
<organism evidence="13 14">
    <name type="scientific">Mesocestoides corti</name>
    <name type="common">Flatworm</name>
    <dbReference type="NCBI Taxonomy" id="53468"/>
    <lineage>
        <taxon>Eukaryota</taxon>
        <taxon>Metazoa</taxon>
        <taxon>Spiralia</taxon>
        <taxon>Lophotrochozoa</taxon>
        <taxon>Platyhelminthes</taxon>
        <taxon>Cestoda</taxon>
        <taxon>Eucestoda</taxon>
        <taxon>Cyclophyllidea</taxon>
        <taxon>Mesocestoididae</taxon>
        <taxon>Mesocestoides</taxon>
    </lineage>
</organism>
<evidence type="ECO:0000256" key="10">
    <source>
        <dbReference type="PROSITE-ProRule" id="PRU00282"/>
    </source>
</evidence>
<dbReference type="PANTHER" id="PTHR46131">
    <property type="entry name" value="SD08549P"/>
    <property type="match status" value="1"/>
</dbReference>
<dbReference type="STRING" id="53468.A0A0R3UF65"/>
<feature type="repeat" description="Solcar" evidence="10">
    <location>
        <begin position="202"/>
        <end position="290"/>
    </location>
</feature>
<keyword evidence="6" id="KW-0999">Mitochondrion inner membrane</keyword>
<evidence type="ECO:0000256" key="7">
    <source>
        <dbReference type="ARBA" id="ARBA00022989"/>
    </source>
</evidence>
<keyword evidence="8" id="KW-0496">Mitochondrion</keyword>